<proteinExistence type="predicted"/>
<accession>A0ABR7UVA5</accession>
<evidence type="ECO:0008006" key="3">
    <source>
        <dbReference type="Google" id="ProtNLM"/>
    </source>
</evidence>
<comment type="caution">
    <text evidence="1">The sequence shown here is derived from an EMBL/GenBank/DDBJ whole genome shotgun (WGS) entry which is preliminary data.</text>
</comment>
<protein>
    <recommendedName>
        <fullName evidence="3">Lipoprotein</fullName>
    </recommendedName>
</protein>
<evidence type="ECO:0000313" key="1">
    <source>
        <dbReference type="EMBL" id="MBD0726730.1"/>
    </source>
</evidence>
<dbReference type="EMBL" id="NASZ01000060">
    <property type="protein sequence ID" value="MBD0726730.1"/>
    <property type="molecule type" value="Genomic_DNA"/>
</dbReference>
<name>A0ABR7UVA5_9FLAO</name>
<gene>
    <name evidence="1" type="ORF">B6A10_16300</name>
</gene>
<keyword evidence="2" id="KW-1185">Reference proteome</keyword>
<dbReference type="Proteomes" id="UP000661715">
    <property type="component" value="Unassembled WGS sequence"/>
</dbReference>
<sequence length="163" mass="19249">MDGIYKFIIILIFFCSCKNNKETHSIEHKFIKYNINVLIDSVESFDMSKYMTKKDIFTIGLIDSITVEDRHNNVNKSKNFIPLKIHSNDILEFKSKYELKLVPRKNHDSNILFVQFCDLQISENKASIIVRKTRGIGMIEDIYFFVKEKNIWVLKKKKMLTMG</sequence>
<organism evidence="1 2">
    <name type="scientific">Flavobacterium pokkalii</name>
    <dbReference type="NCBI Taxonomy" id="1940408"/>
    <lineage>
        <taxon>Bacteria</taxon>
        <taxon>Pseudomonadati</taxon>
        <taxon>Bacteroidota</taxon>
        <taxon>Flavobacteriia</taxon>
        <taxon>Flavobacteriales</taxon>
        <taxon>Flavobacteriaceae</taxon>
        <taxon>Flavobacterium</taxon>
    </lineage>
</organism>
<reference evidence="1 2" key="1">
    <citation type="journal article" date="2020" name="Microbiol. Res.">
        <title>Flavobacterium pokkalii sp. nov., a novel plant growth promoting native rhizobacteria isolated from pokkali rice grown in coastal saline affected agricultural regions of southern India, Kerala.</title>
        <authorList>
            <person name="Menon R.R."/>
            <person name="Kumari S."/>
            <person name="Viver T."/>
            <person name="Rameshkumar N."/>
        </authorList>
    </citation>
    <scope>NUCLEOTIDE SEQUENCE [LARGE SCALE GENOMIC DNA]</scope>
    <source>
        <strain evidence="1 2">L1I52</strain>
    </source>
</reference>
<dbReference type="RefSeq" id="WP_188221711.1">
    <property type="nucleotide sequence ID" value="NZ_NASZ01000060.1"/>
</dbReference>
<evidence type="ECO:0000313" key="2">
    <source>
        <dbReference type="Proteomes" id="UP000661715"/>
    </source>
</evidence>
<dbReference type="PROSITE" id="PS51257">
    <property type="entry name" value="PROKAR_LIPOPROTEIN"/>
    <property type="match status" value="1"/>
</dbReference>